<gene>
    <name evidence="3" type="ORF">ANN_01424</name>
</gene>
<dbReference type="InterPro" id="IPR005135">
    <property type="entry name" value="Endo/exonuclease/phosphatase"/>
</dbReference>
<feature type="region of interest" description="Disordered" evidence="1">
    <location>
        <begin position="127"/>
        <end position="146"/>
    </location>
</feature>
<evidence type="ECO:0000256" key="1">
    <source>
        <dbReference type="SAM" id="MobiDB-lite"/>
    </source>
</evidence>
<reference evidence="3 4" key="1">
    <citation type="journal article" date="2022" name="Allergy">
        <title>Genome assembly and annotation of Periplaneta americana reveal a comprehensive cockroach allergen profile.</title>
        <authorList>
            <person name="Wang L."/>
            <person name="Xiong Q."/>
            <person name="Saelim N."/>
            <person name="Wang L."/>
            <person name="Nong W."/>
            <person name="Wan A.T."/>
            <person name="Shi M."/>
            <person name="Liu X."/>
            <person name="Cao Q."/>
            <person name="Hui J.H.L."/>
            <person name="Sookrung N."/>
            <person name="Leung T.F."/>
            <person name="Tungtrongchitr A."/>
            <person name="Tsui S.K.W."/>
        </authorList>
    </citation>
    <scope>NUCLEOTIDE SEQUENCE [LARGE SCALE GENOMIC DNA]</scope>
    <source>
        <strain evidence="3">PWHHKU_190912</strain>
    </source>
</reference>
<protein>
    <recommendedName>
        <fullName evidence="2">Endonuclease/exonuclease/phosphatase domain-containing protein</fullName>
    </recommendedName>
</protein>
<dbReference type="Proteomes" id="UP001148838">
    <property type="component" value="Unassembled WGS sequence"/>
</dbReference>
<accession>A0ABQ8TWF6</accession>
<evidence type="ECO:0000313" key="4">
    <source>
        <dbReference type="Proteomes" id="UP001148838"/>
    </source>
</evidence>
<name>A0ABQ8TWF6_PERAM</name>
<dbReference type="EMBL" id="JAJSOF020000003">
    <property type="protein sequence ID" value="KAJ4450017.1"/>
    <property type="molecule type" value="Genomic_DNA"/>
</dbReference>
<organism evidence="3 4">
    <name type="scientific">Periplaneta americana</name>
    <name type="common">American cockroach</name>
    <name type="synonym">Blatta americana</name>
    <dbReference type="NCBI Taxonomy" id="6978"/>
    <lineage>
        <taxon>Eukaryota</taxon>
        <taxon>Metazoa</taxon>
        <taxon>Ecdysozoa</taxon>
        <taxon>Arthropoda</taxon>
        <taxon>Hexapoda</taxon>
        <taxon>Insecta</taxon>
        <taxon>Pterygota</taxon>
        <taxon>Neoptera</taxon>
        <taxon>Polyneoptera</taxon>
        <taxon>Dictyoptera</taxon>
        <taxon>Blattodea</taxon>
        <taxon>Blattoidea</taxon>
        <taxon>Blattidae</taxon>
        <taxon>Blattinae</taxon>
        <taxon>Periplaneta</taxon>
    </lineage>
</organism>
<evidence type="ECO:0000313" key="3">
    <source>
        <dbReference type="EMBL" id="KAJ4450017.1"/>
    </source>
</evidence>
<dbReference type="SUPFAM" id="SSF56219">
    <property type="entry name" value="DNase I-like"/>
    <property type="match status" value="1"/>
</dbReference>
<dbReference type="Pfam" id="PF03372">
    <property type="entry name" value="Exo_endo_phos"/>
    <property type="match status" value="1"/>
</dbReference>
<feature type="region of interest" description="Disordered" evidence="1">
    <location>
        <begin position="83"/>
        <end position="103"/>
    </location>
</feature>
<feature type="domain" description="Endonuclease/exonuclease/phosphatase" evidence="2">
    <location>
        <begin position="247"/>
        <end position="334"/>
    </location>
</feature>
<evidence type="ECO:0000259" key="2">
    <source>
        <dbReference type="Pfam" id="PF03372"/>
    </source>
</evidence>
<proteinExistence type="predicted"/>
<keyword evidence="4" id="KW-1185">Reference proteome</keyword>
<sequence>MKLRNWFYRHVSQAMLCCADDEEVCSSHIGLHNRRHHNYLQIYIYLKKNDWVKKKNNVETDEEENKKLAGSLATKKLLSEECTGRNSERVKSSGQKRISDDRRRRIRRKSWELGECWACSEGHSTEKKERMNGQTNLEGKNDDDDYKATMTETTMTMAMMMVTFNDHNNNVDENEEKKVKMIMLLALQRLGEENPDDKLPGPPGWGLITGPTTLYRKTKNVENPHESRSRMDKWERPMDRNGLMQMATWNVRSLLQPEASRALEQVLVKYKVDILALQEIRWRTMEVVKLKKYTLFNSGSKENRRGTGFIVRNRIKSSVMGYRPVNDRICLLRMKGKFFNILVYMPQLKMLLKKEKTLSMGNLKEPMIRYKTWRENGAGRLQCEDW</sequence>
<dbReference type="Gene3D" id="3.60.10.10">
    <property type="entry name" value="Endonuclease/exonuclease/phosphatase"/>
    <property type="match status" value="1"/>
</dbReference>
<comment type="caution">
    <text evidence="3">The sequence shown here is derived from an EMBL/GenBank/DDBJ whole genome shotgun (WGS) entry which is preliminary data.</text>
</comment>
<dbReference type="InterPro" id="IPR036691">
    <property type="entry name" value="Endo/exonu/phosph_ase_sf"/>
</dbReference>